<proteinExistence type="predicted"/>
<dbReference type="EMBL" id="KY357491">
    <property type="protein sequence ID" value="AQM49926.1"/>
    <property type="molecule type" value="Genomic_RNA"/>
</dbReference>
<reference evidence="2" key="1">
    <citation type="submission" date="2016-12" db="EMBL/GenBank/DDBJ databases">
        <title>Multiple viral infections in Agaricus bisporus - Characterisation of 18 unique RNA viruses and 8 ORFans identified by deep sequencing.</title>
        <authorList>
            <person name="Deakin G."/>
            <person name="Dobbs E."/>
            <person name="Jones I.M."/>
            <person name="Grogan H.M."/>
            <person name="Burton K.S."/>
        </authorList>
    </citation>
    <scope>NUCLEOTIDE SEQUENCE</scope>
    <source>
        <strain evidence="2">AbV7-003</strain>
    </source>
</reference>
<feature type="compositionally biased region" description="Polar residues" evidence="1">
    <location>
        <begin position="1"/>
        <end position="13"/>
    </location>
</feature>
<organism evidence="2">
    <name type="scientific">Agaricus bisporus virus 7</name>
    <dbReference type="NCBI Taxonomy" id="1945751"/>
    <lineage>
        <taxon>Viruses</taxon>
    </lineage>
</organism>
<accession>A0A1Q1N6H8</accession>
<name>A0A1Q1N6H8_9VIRU</name>
<evidence type="ECO:0000256" key="1">
    <source>
        <dbReference type="SAM" id="MobiDB-lite"/>
    </source>
</evidence>
<feature type="region of interest" description="Disordered" evidence="1">
    <location>
        <begin position="1"/>
        <end position="20"/>
    </location>
</feature>
<evidence type="ECO:0000313" key="2">
    <source>
        <dbReference type="EMBL" id="AQM49926.1"/>
    </source>
</evidence>
<protein>
    <submittedName>
        <fullName evidence="2">Uncharacterized protein</fullName>
    </submittedName>
</protein>
<sequence>MPVAEQRSSTPQVPSGMVTPEPPWLFESVEEVTLDNFKISRFPRRGDWVPEPGPGFKKYPAVWALLSDALLATEWDDRFNDIDNLVGKSFWLLPDNVKALYQPVMADDDSEILFQLREFPNASVPVEPSVEEGSLDLEALAASLFA</sequence>